<gene>
    <name evidence="1" type="ORF">CALVIDRAFT_542312</name>
</gene>
<dbReference type="AlphaFoldDB" id="A0A167GRU7"/>
<organism evidence="1 2">
    <name type="scientific">Calocera viscosa (strain TUFC12733)</name>
    <dbReference type="NCBI Taxonomy" id="1330018"/>
    <lineage>
        <taxon>Eukaryota</taxon>
        <taxon>Fungi</taxon>
        <taxon>Dikarya</taxon>
        <taxon>Basidiomycota</taxon>
        <taxon>Agaricomycotina</taxon>
        <taxon>Dacrymycetes</taxon>
        <taxon>Dacrymycetales</taxon>
        <taxon>Dacrymycetaceae</taxon>
        <taxon>Calocera</taxon>
    </lineage>
</organism>
<name>A0A167GRU7_CALVF</name>
<protein>
    <submittedName>
        <fullName evidence="1">Uncharacterized protein</fullName>
    </submittedName>
</protein>
<evidence type="ECO:0000313" key="1">
    <source>
        <dbReference type="EMBL" id="KZO90842.1"/>
    </source>
</evidence>
<dbReference type="Proteomes" id="UP000076738">
    <property type="component" value="Unassembled WGS sequence"/>
</dbReference>
<accession>A0A167GRU7</accession>
<feature type="non-terminal residue" evidence="1">
    <location>
        <position position="63"/>
    </location>
</feature>
<keyword evidence="2" id="KW-1185">Reference proteome</keyword>
<proteinExistence type="predicted"/>
<evidence type="ECO:0000313" key="2">
    <source>
        <dbReference type="Proteomes" id="UP000076738"/>
    </source>
</evidence>
<dbReference type="EMBL" id="KV417333">
    <property type="protein sequence ID" value="KZO90842.1"/>
    <property type="molecule type" value="Genomic_DNA"/>
</dbReference>
<sequence>MTSNLDNYVHLVNPARTRSREAIMEEAHVQHAKLMARAAHGDFKGSVRWPQRSLSERVAAARR</sequence>
<reference evidence="1 2" key="1">
    <citation type="journal article" date="2016" name="Mol. Biol. Evol.">
        <title>Comparative Genomics of Early-Diverging Mushroom-Forming Fungi Provides Insights into the Origins of Lignocellulose Decay Capabilities.</title>
        <authorList>
            <person name="Nagy L.G."/>
            <person name="Riley R."/>
            <person name="Tritt A."/>
            <person name="Adam C."/>
            <person name="Daum C."/>
            <person name="Floudas D."/>
            <person name="Sun H."/>
            <person name="Yadav J.S."/>
            <person name="Pangilinan J."/>
            <person name="Larsson K.H."/>
            <person name="Matsuura K."/>
            <person name="Barry K."/>
            <person name="Labutti K."/>
            <person name="Kuo R."/>
            <person name="Ohm R.A."/>
            <person name="Bhattacharya S.S."/>
            <person name="Shirouzu T."/>
            <person name="Yoshinaga Y."/>
            <person name="Martin F.M."/>
            <person name="Grigoriev I.V."/>
            <person name="Hibbett D.S."/>
        </authorList>
    </citation>
    <scope>NUCLEOTIDE SEQUENCE [LARGE SCALE GENOMIC DNA]</scope>
    <source>
        <strain evidence="1 2">TUFC12733</strain>
    </source>
</reference>